<dbReference type="InterPro" id="IPR006626">
    <property type="entry name" value="PbH1"/>
</dbReference>
<dbReference type="EMBL" id="CP018154">
    <property type="protein sequence ID" value="APG61543.1"/>
    <property type="molecule type" value="Genomic_DNA"/>
</dbReference>
<evidence type="ECO:0000313" key="3">
    <source>
        <dbReference type="Proteomes" id="UP000242561"/>
    </source>
</evidence>
<name>A0A1L3J8W2_9SPHN</name>
<accession>A0A1L3J8W2</accession>
<reference evidence="2 3" key="1">
    <citation type="submission" date="2016-11" db="EMBL/GenBank/DDBJ databases">
        <title>Sphingorhabdus sp. LPB0140, isolated from marine environment.</title>
        <authorList>
            <person name="Kim E."/>
            <person name="Yi H."/>
        </authorList>
    </citation>
    <scope>NUCLEOTIDE SEQUENCE [LARGE SCALE GENOMIC DNA]</scope>
    <source>
        <strain evidence="2 3">LPB0140</strain>
    </source>
</reference>
<dbReference type="InterPro" id="IPR012334">
    <property type="entry name" value="Pectin_lyas_fold"/>
</dbReference>
<dbReference type="InterPro" id="IPR039513">
    <property type="entry name" value="PL-6"/>
</dbReference>
<proteinExistence type="predicted"/>
<dbReference type="KEGG" id="sphl:LPB140_00305"/>
<sequence length="798" mass="86265">MSKPQFIYRHLMASAAVLMAGAFGDMDAYAAESALPDVGVVDVHEDAQQGDATAVKADVSKSDEAKQVYFVRNQAEYYKAAQKLIPGDVIVLANGEWRDFEIVFAGKGTKAKPIILISETPGKVIITGKSNLKIGGSHMLVTGLVFRNGYSPTGEVIAFRRTKEDVAIDSRVSEVVIDHFNQPDRYKTDYWVAMDGQRNRFDHNSLVGKSNDGVTLAVRLDLESGRKNGHRIDHNYFGPRPVLGSNGGETLRIGTSRESMFNSNTIVENNVFDRTDGEVEIISIKSGANIVRNNMFVESRGAVVLRHGDGNIIERNIFMGKGKEHSGGVRVINRNQIVRNNYMEGLNGTGFAGALTVMNGVPNSPVNRYVQVDNALIENNSIVDSARVTLAAGSDAERSAVPVNSKMQRNIIIFGETAKPIVVEDDIAGISLSDNIIFTPKPVSKFPHAMQKSILMERAANGLLYPTDPALANMGAPRDLRMMPMDEVGAKWYAKPKQGDIFGTGKNIEVADGGAALIAALDQAEEGDRLILQGANYSLDRTILIDKSLSFVGMGSGAAKPKITFNRPNLFELGEGGNLRLKDIEISGEDAPDVVGNAMIRTSATPLLANFILDIENVKVSNLIVNKAFDVIALGKGSMADKLNIKGSIFENISGKVVAADSETDDYGRYNAEYLTISNSQFNNVSGNIVALYRGGTDESTFGPHFVFEKNIINNSGHKPISGEAASIILHGVQDALVEKNKIDNSGPLKVVHTTGTPSTMILDNVFTSTPCPILVEEKAEVPPRVMMTGNIFDGKAQ</sequence>
<feature type="chain" id="PRO_5012317984" description="Poly(Beta-D-mannuronate) lyase" evidence="1">
    <location>
        <begin position="31"/>
        <end position="798"/>
    </location>
</feature>
<evidence type="ECO:0000313" key="2">
    <source>
        <dbReference type="EMBL" id="APG61543.1"/>
    </source>
</evidence>
<gene>
    <name evidence="2" type="ORF">LPB140_00305</name>
</gene>
<dbReference type="InterPro" id="IPR011050">
    <property type="entry name" value="Pectin_lyase_fold/virulence"/>
</dbReference>
<protein>
    <recommendedName>
        <fullName evidence="4">Poly(Beta-D-mannuronate) lyase</fullName>
    </recommendedName>
</protein>
<evidence type="ECO:0008006" key="4">
    <source>
        <dbReference type="Google" id="ProtNLM"/>
    </source>
</evidence>
<dbReference type="Gene3D" id="2.160.20.10">
    <property type="entry name" value="Single-stranded right-handed beta-helix, Pectin lyase-like"/>
    <property type="match status" value="2"/>
</dbReference>
<dbReference type="SMART" id="SM00710">
    <property type="entry name" value="PbH1"/>
    <property type="match status" value="6"/>
</dbReference>
<feature type="signal peptide" evidence="1">
    <location>
        <begin position="1"/>
        <end position="30"/>
    </location>
</feature>
<keyword evidence="3" id="KW-1185">Reference proteome</keyword>
<organism evidence="2 3">
    <name type="scientific">Sphingorhabdus lutea</name>
    <dbReference type="NCBI Taxonomy" id="1913578"/>
    <lineage>
        <taxon>Bacteria</taxon>
        <taxon>Pseudomonadati</taxon>
        <taxon>Pseudomonadota</taxon>
        <taxon>Alphaproteobacteria</taxon>
        <taxon>Sphingomonadales</taxon>
        <taxon>Sphingomonadaceae</taxon>
        <taxon>Sphingorhabdus</taxon>
    </lineage>
</organism>
<dbReference type="SUPFAM" id="SSF51126">
    <property type="entry name" value="Pectin lyase-like"/>
    <property type="match status" value="2"/>
</dbReference>
<dbReference type="Proteomes" id="UP000242561">
    <property type="component" value="Chromosome"/>
</dbReference>
<dbReference type="AlphaFoldDB" id="A0A1L3J8W2"/>
<keyword evidence="1" id="KW-0732">Signal</keyword>
<dbReference type="OrthoDB" id="6475864at2"/>
<dbReference type="CDD" id="cd14251">
    <property type="entry name" value="PL-6"/>
    <property type="match status" value="1"/>
</dbReference>
<dbReference type="STRING" id="1913578.LPB140_00305"/>
<dbReference type="Pfam" id="PF14592">
    <property type="entry name" value="Chondroitinas_B"/>
    <property type="match status" value="1"/>
</dbReference>
<evidence type="ECO:0000256" key="1">
    <source>
        <dbReference type="SAM" id="SignalP"/>
    </source>
</evidence>